<dbReference type="GeneID" id="35122383"/>
<keyword evidence="6" id="KW-1185">Reference proteome</keyword>
<dbReference type="Proteomes" id="UP000232806">
    <property type="component" value="Chromosome"/>
</dbReference>
<evidence type="ECO:0000313" key="7">
    <source>
        <dbReference type="Proteomes" id="UP000232806"/>
    </source>
</evidence>
<dbReference type="HAMAP" id="MF_00055">
    <property type="entry name" value="MEMO1"/>
    <property type="match status" value="1"/>
</dbReference>
<dbReference type="EMBL" id="CP017766">
    <property type="protein sequence ID" value="AUB56092.1"/>
    <property type="molecule type" value="Genomic_DNA"/>
</dbReference>
<name>A0A2H4VPK3_9EURY</name>
<dbReference type="AlphaFoldDB" id="A0A2H4VPK3"/>
<dbReference type="NCBIfam" id="NF001987">
    <property type="entry name" value="PRK00782.1"/>
    <property type="match status" value="1"/>
</dbReference>
<dbReference type="Gene3D" id="3.40.830.10">
    <property type="entry name" value="LigB-like"/>
    <property type="match status" value="1"/>
</dbReference>
<sequence length="280" mass="30577">MIRKPAVAGMFYESDEGSLKKRIEWCYQHKLGPGKQPGKLGNQRSIKGLIAPHAGYVYSGPVAACSYLELAEDGMPETVVILCPNHTGMGSGLATMTQGSWLTPLGEVEIDQEFATELVNYYPLLDDDPSAHIQEHSCEVQLPFLQEISTDFQMVPVCMMMQDVETSRELGETIAHTAAKLGRDAVVIASTDFTHYQPQEVAQAHDEKVLQAIAKMDEVEMIQRIQEYQVTMCGYGPVTATIEASRNMGAQTASILQYATSGDTGGDKDSVVGYASAVFR</sequence>
<dbReference type="EMBL" id="CP017768">
    <property type="protein sequence ID" value="AUB60034.1"/>
    <property type="molecule type" value="Genomic_DNA"/>
</dbReference>
<dbReference type="RefSeq" id="WP_100906065.1">
    <property type="nucleotide sequence ID" value="NZ_CP017766.1"/>
</dbReference>
<evidence type="ECO:0000313" key="6">
    <source>
        <dbReference type="Proteomes" id="UP000232631"/>
    </source>
</evidence>
<dbReference type="OrthoDB" id="372162at2157"/>
<dbReference type="KEGG" id="msub:BK009_04670"/>
<accession>A0A2H4VDD2</accession>
<organism evidence="4 6">
    <name type="scientific">Methanobacterium subterraneum</name>
    <dbReference type="NCBI Taxonomy" id="59277"/>
    <lineage>
        <taxon>Archaea</taxon>
        <taxon>Methanobacteriati</taxon>
        <taxon>Methanobacteriota</taxon>
        <taxon>Methanomada group</taxon>
        <taxon>Methanobacteria</taxon>
        <taxon>Methanobacteriales</taxon>
        <taxon>Methanobacteriaceae</taxon>
        <taxon>Methanobacterium</taxon>
    </lineage>
</organism>
<evidence type="ECO:0000313" key="8">
    <source>
        <dbReference type="Proteomes" id="UP000591058"/>
    </source>
</evidence>
<proteinExistence type="inferred from homology"/>
<protein>
    <recommendedName>
        <fullName evidence="2">MEMO1 family protein BK007_08815</fullName>
    </recommendedName>
</protein>
<dbReference type="PANTHER" id="PTHR11060">
    <property type="entry name" value="PROTEIN MEMO1"/>
    <property type="match status" value="1"/>
</dbReference>
<evidence type="ECO:0000256" key="2">
    <source>
        <dbReference type="HAMAP-Rule" id="MF_00055"/>
    </source>
</evidence>
<dbReference type="Pfam" id="PF01875">
    <property type="entry name" value="Memo"/>
    <property type="match status" value="1"/>
</dbReference>
<dbReference type="NCBIfam" id="TIGR04336">
    <property type="entry name" value="AmmeMemoSam_B"/>
    <property type="match status" value="1"/>
</dbReference>
<evidence type="ECO:0000313" key="4">
    <source>
        <dbReference type="EMBL" id="AUB60034.1"/>
    </source>
</evidence>
<dbReference type="CDD" id="cd07361">
    <property type="entry name" value="MEMO_like"/>
    <property type="match status" value="1"/>
</dbReference>
<gene>
    <name evidence="5" type="primary">amrB</name>
    <name evidence="3" type="ORF">BK007_08815</name>
    <name evidence="4" type="ORF">BK009_04670</name>
    <name evidence="5" type="ORF">HG719_02160</name>
</gene>
<dbReference type="PANTHER" id="PTHR11060:SF0">
    <property type="entry name" value="PROTEIN MEMO1"/>
    <property type="match status" value="1"/>
</dbReference>
<evidence type="ECO:0000313" key="5">
    <source>
        <dbReference type="EMBL" id="NMO08639.1"/>
    </source>
</evidence>
<dbReference type="Proteomes" id="UP000591058">
    <property type="component" value="Unassembled WGS sequence"/>
</dbReference>
<reference evidence="6 7" key="1">
    <citation type="submission" date="2016-10" db="EMBL/GenBank/DDBJ databases">
        <title>Comparative genomics between deep and shallow subseafloor isolates.</title>
        <authorList>
            <person name="Ishii S."/>
            <person name="Miller J.R."/>
            <person name="Sutton G."/>
            <person name="Suzuki S."/>
            <person name="Methe B."/>
            <person name="Inagaki F."/>
            <person name="Imachi H."/>
        </authorList>
    </citation>
    <scope>NUCLEOTIDE SEQUENCE [LARGE SCALE GENOMIC DNA]</scope>
    <source>
        <strain evidence="4 6">A8p</strain>
        <strain evidence="3 7">MO-MB1</strain>
    </source>
</reference>
<evidence type="ECO:0000313" key="3">
    <source>
        <dbReference type="EMBL" id="AUB56092.1"/>
    </source>
</evidence>
<dbReference type="EMBL" id="JABBYL010000008">
    <property type="protein sequence ID" value="NMO08639.1"/>
    <property type="molecule type" value="Genomic_DNA"/>
</dbReference>
<accession>A0A2H4VPK3</accession>
<dbReference type="InterPro" id="IPR002737">
    <property type="entry name" value="MEMO1_fam"/>
</dbReference>
<reference evidence="5 8" key="2">
    <citation type="submission" date="2020-04" db="EMBL/GenBank/DDBJ databases">
        <title>Draft genome of Methanobacterium subterraneum isolated from animal feces.</title>
        <authorList>
            <person name="Ouboter H.T."/>
            <person name="Berger S."/>
            <person name="Gungor E."/>
            <person name="Jetten M.S.M."/>
            <person name="Welte C.U."/>
        </authorList>
    </citation>
    <scope>NUCLEOTIDE SEQUENCE [LARGE SCALE GENOMIC DNA]</scope>
    <source>
        <strain evidence="5">HO_2020</strain>
    </source>
</reference>
<dbReference type="Proteomes" id="UP000232631">
    <property type="component" value="Chromosome"/>
</dbReference>
<evidence type="ECO:0000256" key="1">
    <source>
        <dbReference type="ARBA" id="ARBA00006315"/>
    </source>
</evidence>
<dbReference type="SUPFAM" id="SSF53213">
    <property type="entry name" value="LigB-like"/>
    <property type="match status" value="1"/>
</dbReference>
<comment type="similarity">
    <text evidence="1 2">Belongs to the MEMO1 family.</text>
</comment>